<dbReference type="Proteomes" id="UP000220836">
    <property type="component" value="Unassembled WGS sequence"/>
</dbReference>
<gene>
    <name evidence="1" type="ORF">PEV8663_02048</name>
</gene>
<dbReference type="AlphaFoldDB" id="A0A238KCK4"/>
<organism evidence="1 2">
    <name type="scientific">Pelagimonas varians</name>
    <dbReference type="NCBI Taxonomy" id="696760"/>
    <lineage>
        <taxon>Bacteria</taxon>
        <taxon>Pseudomonadati</taxon>
        <taxon>Pseudomonadota</taxon>
        <taxon>Alphaproteobacteria</taxon>
        <taxon>Rhodobacterales</taxon>
        <taxon>Roseobacteraceae</taxon>
        <taxon>Pelagimonas</taxon>
    </lineage>
</organism>
<evidence type="ECO:0000313" key="1">
    <source>
        <dbReference type="EMBL" id="SMX40578.1"/>
    </source>
</evidence>
<reference evidence="1 2" key="1">
    <citation type="submission" date="2017-05" db="EMBL/GenBank/DDBJ databases">
        <authorList>
            <person name="Song R."/>
            <person name="Chenine A.L."/>
            <person name="Ruprecht R.M."/>
        </authorList>
    </citation>
    <scope>NUCLEOTIDE SEQUENCE [LARGE SCALE GENOMIC DNA]</scope>
    <source>
        <strain evidence="1 2">CECT 8663</strain>
    </source>
</reference>
<protein>
    <submittedName>
        <fullName evidence="1">Uncharacterized protein</fullName>
    </submittedName>
</protein>
<name>A0A238KCK4_9RHOB</name>
<keyword evidence="2" id="KW-1185">Reference proteome</keyword>
<dbReference type="OrthoDB" id="7828060at2"/>
<dbReference type="RefSeq" id="WP_097804550.1">
    <property type="nucleotide sequence ID" value="NZ_FXYH01000006.1"/>
</dbReference>
<accession>A0A238KCK4</accession>
<proteinExistence type="predicted"/>
<sequence>MVAHLQAVDEELDVYPISVNDRLDSHYFLQFNHDRYERSEFRRKSYRDPEVGFFGLELFFKSHGEAPLGTLPQDHDSLAFLLGLPLEKWMGLVERKFNPLYNWKPVMCDNGQIRLAHPVVQEVMEAALQGHREHKASNEDKAVWTRRKRLKEALKSCGCSDDLCSDDVAVGWIDDWLNEHHHGQRRMPQFQVSIGRALKVAAQEGVLSRTRMGH</sequence>
<evidence type="ECO:0000313" key="2">
    <source>
        <dbReference type="Proteomes" id="UP000220836"/>
    </source>
</evidence>
<dbReference type="EMBL" id="FXYH01000006">
    <property type="protein sequence ID" value="SMX40578.1"/>
    <property type="molecule type" value="Genomic_DNA"/>
</dbReference>